<dbReference type="GO" id="GO:0071949">
    <property type="term" value="F:FAD binding"/>
    <property type="evidence" value="ECO:0007669"/>
    <property type="project" value="InterPro"/>
</dbReference>
<proteinExistence type="predicted"/>
<dbReference type="EMBL" id="FZOK01000003">
    <property type="protein sequence ID" value="SNS10173.1"/>
    <property type="molecule type" value="Genomic_DNA"/>
</dbReference>
<evidence type="ECO:0000313" key="3">
    <source>
        <dbReference type="Proteomes" id="UP000198480"/>
    </source>
</evidence>
<protein>
    <submittedName>
        <fullName evidence="2">Dehydrogenase (Flavoprotein)</fullName>
    </submittedName>
</protein>
<organism evidence="2 3">
    <name type="scientific">Belliella buryatensis</name>
    <dbReference type="NCBI Taxonomy" id="1500549"/>
    <lineage>
        <taxon>Bacteria</taxon>
        <taxon>Pseudomonadati</taxon>
        <taxon>Bacteroidota</taxon>
        <taxon>Cytophagia</taxon>
        <taxon>Cytophagales</taxon>
        <taxon>Cyclobacteriaceae</taxon>
        <taxon>Belliella</taxon>
    </lineage>
</organism>
<dbReference type="InterPro" id="IPR050407">
    <property type="entry name" value="Geranylgeranyl_reductase"/>
</dbReference>
<evidence type="ECO:0000313" key="2">
    <source>
        <dbReference type="EMBL" id="SNS10173.1"/>
    </source>
</evidence>
<dbReference type="PRINTS" id="PR00420">
    <property type="entry name" value="RNGMNOXGNASE"/>
</dbReference>
<dbReference type="OrthoDB" id="1142316at2"/>
<dbReference type="InterPro" id="IPR036188">
    <property type="entry name" value="FAD/NAD-bd_sf"/>
</dbReference>
<dbReference type="PANTHER" id="PTHR42685:SF22">
    <property type="entry name" value="CONDITIONED MEDIUM FACTOR RECEPTOR 1"/>
    <property type="match status" value="1"/>
</dbReference>
<dbReference type="InterPro" id="IPR002938">
    <property type="entry name" value="FAD-bd"/>
</dbReference>
<dbReference type="PANTHER" id="PTHR42685">
    <property type="entry name" value="GERANYLGERANYL DIPHOSPHATE REDUCTASE"/>
    <property type="match status" value="1"/>
</dbReference>
<evidence type="ECO:0000259" key="1">
    <source>
        <dbReference type="Pfam" id="PF01494"/>
    </source>
</evidence>
<dbReference type="AlphaFoldDB" id="A0A239BSP0"/>
<dbReference type="Proteomes" id="UP000198480">
    <property type="component" value="Unassembled WGS sequence"/>
</dbReference>
<dbReference type="Pfam" id="PF01494">
    <property type="entry name" value="FAD_binding_3"/>
    <property type="match status" value="1"/>
</dbReference>
<feature type="domain" description="FAD-binding" evidence="1">
    <location>
        <begin position="5"/>
        <end position="305"/>
    </location>
</feature>
<dbReference type="Gene3D" id="3.50.50.60">
    <property type="entry name" value="FAD/NAD(P)-binding domain"/>
    <property type="match status" value="1"/>
</dbReference>
<keyword evidence="3" id="KW-1185">Reference proteome</keyword>
<dbReference type="SUPFAM" id="SSF51905">
    <property type="entry name" value="FAD/NAD(P)-binding domain"/>
    <property type="match status" value="1"/>
</dbReference>
<reference evidence="3" key="1">
    <citation type="submission" date="2017-06" db="EMBL/GenBank/DDBJ databases">
        <authorList>
            <person name="Varghese N."/>
            <person name="Submissions S."/>
        </authorList>
    </citation>
    <scope>NUCLEOTIDE SEQUENCE [LARGE SCALE GENOMIC DNA]</scope>
    <source>
        <strain evidence="3">5C</strain>
    </source>
</reference>
<gene>
    <name evidence="2" type="ORF">SAMN06295967_103176</name>
</gene>
<dbReference type="RefSeq" id="WP_089238384.1">
    <property type="nucleotide sequence ID" value="NZ_FZOK01000003.1"/>
</dbReference>
<accession>A0A239BSP0</accession>
<name>A0A239BSP0_9BACT</name>
<sequence length="370" mass="42042">MQVKEIIIIGGGLAGLIAANLLGKAGKQVLVIEKKTYPFHRVCGEYISNEVREFLMQEGLFPNEFDLGDIHTFQLTSTKGKSVSMPLDMGGFGISRFALDAFLYQKAKNIGVDFLLQTQVEEVFFDQDAMKFILTLGDGRQLVCNHLIGAYGKRSKVDKFLERDFMSQRSPFIGVKYHIKTDFDHHTVALHNFEGGYCGINRVEDGIFNLCYLGSKEQLRSAGSIQQMEIDFLWQNPFLKHIWQHSEFLFEKPEVINEINFSSKKPVENHMLMVGDAAGLITPLCGNGMAIAIHTGKLAAEALIKFSRRNEIEQFYNFQWNTHFRKRLWVGRNIQRLFGAKGVSEFSVGLIKRSPFLATQIMKRTHGEMV</sequence>